<reference evidence="1" key="1">
    <citation type="submission" date="2024-07" db="EMBL/GenBank/DDBJ databases">
        <title>Complete genome sequence of Prevotella sp. YM-2024 GTC17254.</title>
        <authorList>
            <person name="Hayashi M."/>
            <person name="Muto Y."/>
            <person name="Tanaka K."/>
            <person name="Niwa H."/>
        </authorList>
    </citation>
    <scope>NUCLEOTIDE SEQUENCE</scope>
    <source>
        <strain evidence="1">GTC17254</strain>
    </source>
</reference>
<evidence type="ECO:0000313" key="1">
    <source>
        <dbReference type="EMBL" id="BFO73726.1"/>
    </source>
</evidence>
<accession>A0AB33IV51</accession>
<proteinExistence type="predicted"/>
<sequence length="124" mass="14914">MSKNTCRDEWHSPYDYDLSLKWREKSQHLHLSKENIIFAPSKEYNKGGKTMNTNTIFNPTQLHLLKLFSFNETEEELAELKTALMDFYQKKLDKRLNELWDKGEITDEKLEEIKTMHLRKYADK</sequence>
<protein>
    <recommendedName>
        <fullName evidence="2">Dephospho-CoA kinase</fullName>
    </recommendedName>
</protein>
<gene>
    <name evidence="1" type="ORF">GTC17254_13230</name>
</gene>
<dbReference type="AlphaFoldDB" id="A0AB33IV51"/>
<organism evidence="1">
    <name type="scientific">Prevotella sp. GTC17254</name>
    <dbReference type="NCBI Taxonomy" id="3236794"/>
    <lineage>
        <taxon>Bacteria</taxon>
        <taxon>Pseudomonadati</taxon>
        <taxon>Bacteroidota</taxon>
        <taxon>Bacteroidia</taxon>
        <taxon>Bacteroidales</taxon>
        <taxon>Prevotellaceae</taxon>
        <taxon>Prevotella</taxon>
    </lineage>
</organism>
<dbReference type="EMBL" id="AP035786">
    <property type="protein sequence ID" value="BFO73726.1"/>
    <property type="molecule type" value="Genomic_DNA"/>
</dbReference>
<evidence type="ECO:0008006" key="2">
    <source>
        <dbReference type="Google" id="ProtNLM"/>
    </source>
</evidence>
<name>A0AB33IV51_9BACT</name>